<accession>A0A0L0FZF7</accession>
<gene>
    <name evidence="1" type="ORF">SARC_05759</name>
</gene>
<dbReference type="RefSeq" id="XP_014155848.1">
    <property type="nucleotide sequence ID" value="XM_014300373.1"/>
</dbReference>
<reference evidence="1 2" key="1">
    <citation type="submission" date="2011-02" db="EMBL/GenBank/DDBJ databases">
        <title>The Genome Sequence of Sphaeroforma arctica JP610.</title>
        <authorList>
            <consortium name="The Broad Institute Genome Sequencing Platform"/>
            <person name="Russ C."/>
            <person name="Cuomo C."/>
            <person name="Young S.K."/>
            <person name="Zeng Q."/>
            <person name="Gargeya S."/>
            <person name="Alvarado L."/>
            <person name="Berlin A."/>
            <person name="Chapman S.B."/>
            <person name="Chen Z."/>
            <person name="Freedman E."/>
            <person name="Gellesch M."/>
            <person name="Goldberg J."/>
            <person name="Griggs A."/>
            <person name="Gujja S."/>
            <person name="Heilman E."/>
            <person name="Heiman D."/>
            <person name="Howarth C."/>
            <person name="Mehta T."/>
            <person name="Neiman D."/>
            <person name="Pearson M."/>
            <person name="Roberts A."/>
            <person name="Saif S."/>
            <person name="Shea T."/>
            <person name="Shenoy N."/>
            <person name="Sisk P."/>
            <person name="Stolte C."/>
            <person name="Sykes S."/>
            <person name="White J."/>
            <person name="Yandava C."/>
            <person name="Burger G."/>
            <person name="Gray M.W."/>
            <person name="Holland P.W.H."/>
            <person name="King N."/>
            <person name="Lang F.B.F."/>
            <person name="Roger A.J."/>
            <person name="Ruiz-Trillo I."/>
            <person name="Haas B."/>
            <person name="Nusbaum C."/>
            <person name="Birren B."/>
        </authorList>
    </citation>
    <scope>NUCLEOTIDE SEQUENCE [LARGE SCALE GENOMIC DNA]</scope>
    <source>
        <strain evidence="1 2">JP610</strain>
    </source>
</reference>
<organism evidence="1 2">
    <name type="scientific">Sphaeroforma arctica JP610</name>
    <dbReference type="NCBI Taxonomy" id="667725"/>
    <lineage>
        <taxon>Eukaryota</taxon>
        <taxon>Ichthyosporea</taxon>
        <taxon>Ichthyophonida</taxon>
        <taxon>Sphaeroforma</taxon>
    </lineage>
</organism>
<dbReference type="EMBL" id="KQ241977">
    <property type="protein sequence ID" value="KNC81946.1"/>
    <property type="molecule type" value="Genomic_DNA"/>
</dbReference>
<dbReference type="AlphaFoldDB" id="A0A0L0FZF7"/>
<sequence length="71" mass="7831">MDLITCSTGSTERGAYGQYYPDYSDASRCGNNQPNPNLAHIHYDRVDATGVNFNVIGGLRAEHLRTDVVNK</sequence>
<protein>
    <submittedName>
        <fullName evidence="1">Uncharacterized protein</fullName>
    </submittedName>
</protein>
<proteinExistence type="predicted"/>
<evidence type="ECO:0000313" key="1">
    <source>
        <dbReference type="EMBL" id="KNC81946.1"/>
    </source>
</evidence>
<keyword evidence="2" id="KW-1185">Reference proteome</keyword>
<dbReference type="GeneID" id="25906263"/>
<evidence type="ECO:0000313" key="2">
    <source>
        <dbReference type="Proteomes" id="UP000054560"/>
    </source>
</evidence>
<dbReference type="Proteomes" id="UP000054560">
    <property type="component" value="Unassembled WGS sequence"/>
</dbReference>
<name>A0A0L0FZF7_9EUKA</name>